<evidence type="ECO:0000313" key="1">
    <source>
        <dbReference type="EMBL" id="GFD11221.1"/>
    </source>
</evidence>
<gene>
    <name evidence="1" type="ORF">Tci_883190</name>
</gene>
<reference evidence="1" key="1">
    <citation type="journal article" date="2019" name="Sci. Rep.">
        <title>Draft genome of Tanacetum cinerariifolium, the natural source of mosquito coil.</title>
        <authorList>
            <person name="Yamashiro T."/>
            <person name="Shiraishi A."/>
            <person name="Satake H."/>
            <person name="Nakayama K."/>
        </authorList>
    </citation>
    <scope>NUCLEOTIDE SEQUENCE</scope>
</reference>
<proteinExistence type="predicted"/>
<dbReference type="AlphaFoldDB" id="A0A699TP42"/>
<dbReference type="EMBL" id="BKCJ011257682">
    <property type="protein sequence ID" value="GFD11221.1"/>
    <property type="molecule type" value="Genomic_DNA"/>
</dbReference>
<organism evidence="1">
    <name type="scientific">Tanacetum cinerariifolium</name>
    <name type="common">Dalmatian daisy</name>
    <name type="synonym">Chrysanthemum cinerariifolium</name>
    <dbReference type="NCBI Taxonomy" id="118510"/>
    <lineage>
        <taxon>Eukaryota</taxon>
        <taxon>Viridiplantae</taxon>
        <taxon>Streptophyta</taxon>
        <taxon>Embryophyta</taxon>
        <taxon>Tracheophyta</taxon>
        <taxon>Spermatophyta</taxon>
        <taxon>Magnoliopsida</taxon>
        <taxon>eudicotyledons</taxon>
        <taxon>Gunneridae</taxon>
        <taxon>Pentapetalae</taxon>
        <taxon>asterids</taxon>
        <taxon>campanulids</taxon>
        <taxon>Asterales</taxon>
        <taxon>Asteraceae</taxon>
        <taxon>Asteroideae</taxon>
        <taxon>Anthemideae</taxon>
        <taxon>Anthemidinae</taxon>
        <taxon>Tanacetum</taxon>
    </lineage>
</organism>
<comment type="caution">
    <text evidence="1">The sequence shown here is derived from an EMBL/GenBank/DDBJ whole genome shotgun (WGS) entry which is preliminary data.</text>
</comment>
<dbReference type="Gene3D" id="3.40.50.1820">
    <property type="entry name" value="alpha/beta hydrolase"/>
    <property type="match status" value="1"/>
</dbReference>
<dbReference type="GO" id="GO:0016787">
    <property type="term" value="F:hydrolase activity"/>
    <property type="evidence" value="ECO:0007669"/>
    <property type="project" value="UniProtKB-KW"/>
</dbReference>
<dbReference type="SUPFAM" id="SSF53474">
    <property type="entry name" value="alpha/beta-Hydrolases"/>
    <property type="match status" value="1"/>
</dbReference>
<protein>
    <submittedName>
        <fullName evidence="1">Bifunctional epoxide hydrolase 2-like</fullName>
    </submittedName>
</protein>
<name>A0A699TP42_TANCI</name>
<sequence>KHFGGKVGYVFALLRPEKIEGVIALGAPGIFTALPEGFYIRRWQETGRAEADFGRLYAKTVVRNIYLFSKSEIPIASEKPRDHGFGRTINSSAILVHRGRSFGLWRFV</sequence>
<dbReference type="InterPro" id="IPR029058">
    <property type="entry name" value="AB_hydrolase_fold"/>
</dbReference>
<accession>A0A699TP42</accession>
<keyword evidence="1" id="KW-0378">Hydrolase</keyword>
<feature type="non-terminal residue" evidence="1">
    <location>
        <position position="1"/>
    </location>
</feature>